<accession>A0ABR3D2Q1</accession>
<reference evidence="2 3" key="1">
    <citation type="submission" date="2023-09" db="EMBL/GenBank/DDBJ databases">
        <title>Multi-omics analysis of a traditional fermented food reveals byproduct-associated fungal strains for waste-to-food upcycling.</title>
        <authorList>
            <consortium name="Lawrence Berkeley National Laboratory"/>
            <person name="Rekdal V.M."/>
            <person name="Villalobos-Escobedo J.M."/>
            <person name="Rodriguez-Valeron N."/>
            <person name="Garcia M.O."/>
            <person name="Vasquez D.P."/>
            <person name="Damayanti I."/>
            <person name="Sorensen P.M."/>
            <person name="Baidoo E.E."/>
            <person name="De Carvalho A.C."/>
            <person name="Riley R."/>
            <person name="Lipzen A."/>
            <person name="He G."/>
            <person name="Yan M."/>
            <person name="Haridas S."/>
            <person name="Daum C."/>
            <person name="Yoshinaga Y."/>
            <person name="Ng V."/>
            <person name="Grigoriev I.V."/>
            <person name="Munk R."/>
            <person name="Nuraida L."/>
            <person name="Wijaya C.H."/>
            <person name="Morales P.-C."/>
            <person name="Keasling J.D."/>
        </authorList>
    </citation>
    <scope>NUCLEOTIDE SEQUENCE [LARGE SCALE GENOMIC DNA]</scope>
    <source>
        <strain evidence="2 3">FGSC 2613</strain>
    </source>
</reference>
<keyword evidence="1" id="KW-1133">Transmembrane helix</keyword>
<evidence type="ECO:0000313" key="2">
    <source>
        <dbReference type="EMBL" id="KAL0466098.1"/>
    </source>
</evidence>
<organism evidence="2 3">
    <name type="scientific">Neurospora intermedia</name>
    <dbReference type="NCBI Taxonomy" id="5142"/>
    <lineage>
        <taxon>Eukaryota</taxon>
        <taxon>Fungi</taxon>
        <taxon>Dikarya</taxon>
        <taxon>Ascomycota</taxon>
        <taxon>Pezizomycotina</taxon>
        <taxon>Sordariomycetes</taxon>
        <taxon>Sordariomycetidae</taxon>
        <taxon>Sordariales</taxon>
        <taxon>Sordariaceae</taxon>
        <taxon>Neurospora</taxon>
    </lineage>
</organism>
<feature type="transmembrane region" description="Helical" evidence="1">
    <location>
        <begin position="55"/>
        <end position="77"/>
    </location>
</feature>
<keyword evidence="1" id="KW-0812">Transmembrane</keyword>
<keyword evidence="1" id="KW-0472">Membrane</keyword>
<protein>
    <submittedName>
        <fullName evidence="2">Uncharacterized protein</fullName>
    </submittedName>
</protein>
<gene>
    <name evidence="2" type="ORF">QR685DRAFT_119816</name>
</gene>
<name>A0ABR3D2Q1_NEUIN</name>
<comment type="caution">
    <text evidence="2">The sequence shown here is derived from an EMBL/GenBank/DDBJ whole genome shotgun (WGS) entry which is preliminary data.</text>
</comment>
<sequence>MAISRSMRRAGGRHGIGWAWAPAFVVAAATAAPPGDEIRNQDLITLLTGWRKQGTAATYSLLVCTITFLFFLCAGWMRSISDAFTAVRVGSGRGDPRCFATHQSRV</sequence>
<evidence type="ECO:0000256" key="1">
    <source>
        <dbReference type="SAM" id="Phobius"/>
    </source>
</evidence>
<evidence type="ECO:0000313" key="3">
    <source>
        <dbReference type="Proteomes" id="UP001451303"/>
    </source>
</evidence>
<dbReference type="EMBL" id="JAVLET010000014">
    <property type="protein sequence ID" value="KAL0466098.1"/>
    <property type="molecule type" value="Genomic_DNA"/>
</dbReference>
<proteinExistence type="predicted"/>
<keyword evidence="3" id="KW-1185">Reference proteome</keyword>
<dbReference type="Proteomes" id="UP001451303">
    <property type="component" value="Unassembled WGS sequence"/>
</dbReference>